<dbReference type="GO" id="GO:0032979">
    <property type="term" value="P:protein insertion into mitochondrial inner membrane from matrix"/>
    <property type="evidence" value="ECO:0007669"/>
    <property type="project" value="TreeGrafter"/>
</dbReference>
<dbReference type="PANTHER" id="PTHR12428">
    <property type="entry name" value="OXA1"/>
    <property type="match status" value="1"/>
</dbReference>
<dbReference type="GO" id="GO:0032977">
    <property type="term" value="F:membrane insertase activity"/>
    <property type="evidence" value="ECO:0007669"/>
    <property type="project" value="InterPro"/>
</dbReference>
<dbReference type="CDD" id="cd20069">
    <property type="entry name" value="5TM_Oxa1-like"/>
    <property type="match status" value="1"/>
</dbReference>
<feature type="transmembrane region" description="Helical" evidence="7">
    <location>
        <begin position="226"/>
        <end position="250"/>
    </location>
</feature>
<dbReference type="OrthoDB" id="442731at2759"/>
<evidence type="ECO:0000256" key="3">
    <source>
        <dbReference type="ARBA" id="ARBA00022692"/>
    </source>
</evidence>
<evidence type="ECO:0000313" key="10">
    <source>
        <dbReference type="Proteomes" id="UP000636800"/>
    </source>
</evidence>
<evidence type="ECO:0000256" key="7">
    <source>
        <dbReference type="SAM" id="Phobius"/>
    </source>
</evidence>
<dbReference type="EMBL" id="JADCNL010000011">
    <property type="protein sequence ID" value="KAG0460815.1"/>
    <property type="molecule type" value="Genomic_DNA"/>
</dbReference>
<dbReference type="InterPro" id="IPR028055">
    <property type="entry name" value="YidC/Oxa/ALB_C"/>
</dbReference>
<evidence type="ECO:0000256" key="4">
    <source>
        <dbReference type="ARBA" id="ARBA00022989"/>
    </source>
</evidence>
<evidence type="ECO:0000256" key="6">
    <source>
        <dbReference type="RuleBase" id="RU003945"/>
    </source>
</evidence>
<accession>A0A835PY83</accession>
<keyword evidence="5 7" id="KW-0472">Membrane</keyword>
<dbReference type="Proteomes" id="UP000636800">
    <property type="component" value="Chromosome 11"/>
</dbReference>
<dbReference type="InterPro" id="IPR001708">
    <property type="entry name" value="YidC/ALB3/OXA1/COX18"/>
</dbReference>
<dbReference type="AlphaFoldDB" id="A0A835PY83"/>
<comment type="similarity">
    <text evidence="2">Belongs to the OXA1/ALB3/YidC (TC 2.A.9.2) family.</text>
</comment>
<keyword evidence="10" id="KW-1185">Reference proteome</keyword>
<evidence type="ECO:0000259" key="8">
    <source>
        <dbReference type="Pfam" id="PF02096"/>
    </source>
</evidence>
<evidence type="ECO:0000256" key="1">
    <source>
        <dbReference type="ARBA" id="ARBA00004141"/>
    </source>
</evidence>
<dbReference type="Pfam" id="PF02096">
    <property type="entry name" value="60KD_IMP"/>
    <property type="match status" value="1"/>
</dbReference>
<gene>
    <name evidence="9" type="ORF">HPP92_021112</name>
</gene>
<feature type="domain" description="Membrane insertase YidC/Oxa/ALB C-terminal" evidence="8">
    <location>
        <begin position="159"/>
        <end position="252"/>
    </location>
</feature>
<evidence type="ECO:0000313" key="9">
    <source>
        <dbReference type="EMBL" id="KAG0460815.1"/>
    </source>
</evidence>
<protein>
    <recommendedName>
        <fullName evidence="8">Membrane insertase YidC/Oxa/ALB C-terminal domain-containing protein</fullName>
    </recommendedName>
</protein>
<name>A0A835PY83_VANPL</name>
<dbReference type="PANTHER" id="PTHR12428:SF34">
    <property type="entry name" value="MITOCHONDRIAL INNER MEMBRANE PROTEIN OXA1-LIKE"/>
    <property type="match status" value="1"/>
</dbReference>
<proteinExistence type="inferred from homology"/>
<comment type="subcellular location">
    <subcellularLocation>
        <location evidence="1 6">Membrane</location>
        <topology evidence="1 6">Multi-pass membrane protein</topology>
    </subcellularLocation>
</comment>
<comment type="caution">
    <text evidence="9">The sequence shown here is derived from an EMBL/GenBank/DDBJ whole genome shotgun (WGS) entry which is preliminary data.</text>
</comment>
<evidence type="ECO:0000256" key="5">
    <source>
        <dbReference type="ARBA" id="ARBA00023136"/>
    </source>
</evidence>
<reference evidence="9 10" key="1">
    <citation type="journal article" date="2020" name="Nat. Food">
        <title>A phased Vanilla planifolia genome enables genetic improvement of flavour and production.</title>
        <authorList>
            <person name="Hasing T."/>
            <person name="Tang H."/>
            <person name="Brym M."/>
            <person name="Khazi F."/>
            <person name="Huang T."/>
            <person name="Chambers A.H."/>
        </authorList>
    </citation>
    <scope>NUCLEOTIDE SEQUENCE [LARGE SCALE GENOMIC DNA]</scope>
    <source>
        <tissue evidence="9">Leaf</tissue>
    </source>
</reference>
<comment type="similarity">
    <text evidence="6">Belongs to the OXA1/ALB3/YidC family.</text>
</comment>
<sequence length="260" mass="29162">MACRRKILAASYDYLSQRIHPSYFHIFQHGKEHSRSPEPSTFPETHLANRVPAFSRQFGTFRFPIRDWRTIGLSHPLGVDHFSRSYSSGSERSDDVGYINDVAEVLTDTGIESSITTAVPSIPTPFPGEVAAAAADSFLPVAALQHLIDSVHSFTGLNWWASIAVTTLMIRGATLPFLINQLKATMKLNILRPELEKLKKEISKNKNPETLQENQKRMKALFKKHGVTPFTPLKGILIQGPVFMCFYFAVSNMVQKVPSF</sequence>
<organism evidence="9 10">
    <name type="scientific">Vanilla planifolia</name>
    <name type="common">Vanilla</name>
    <dbReference type="NCBI Taxonomy" id="51239"/>
    <lineage>
        <taxon>Eukaryota</taxon>
        <taxon>Viridiplantae</taxon>
        <taxon>Streptophyta</taxon>
        <taxon>Embryophyta</taxon>
        <taxon>Tracheophyta</taxon>
        <taxon>Spermatophyta</taxon>
        <taxon>Magnoliopsida</taxon>
        <taxon>Liliopsida</taxon>
        <taxon>Asparagales</taxon>
        <taxon>Orchidaceae</taxon>
        <taxon>Vanilloideae</taxon>
        <taxon>Vanilleae</taxon>
        <taxon>Vanilla</taxon>
    </lineage>
</organism>
<keyword evidence="4 7" id="KW-1133">Transmembrane helix</keyword>
<feature type="transmembrane region" description="Helical" evidence="7">
    <location>
        <begin position="159"/>
        <end position="179"/>
    </location>
</feature>
<keyword evidence="3 6" id="KW-0812">Transmembrane</keyword>
<evidence type="ECO:0000256" key="2">
    <source>
        <dbReference type="ARBA" id="ARBA00010583"/>
    </source>
</evidence>
<dbReference type="GO" id="GO:0005743">
    <property type="term" value="C:mitochondrial inner membrane"/>
    <property type="evidence" value="ECO:0007669"/>
    <property type="project" value="TreeGrafter"/>
</dbReference>